<dbReference type="InterPro" id="IPR028098">
    <property type="entry name" value="Glyco_trans_4-like_N"/>
</dbReference>
<dbReference type="InterPro" id="IPR001296">
    <property type="entry name" value="Glyco_trans_1"/>
</dbReference>
<dbReference type="Pfam" id="PF13439">
    <property type="entry name" value="Glyco_transf_4"/>
    <property type="match status" value="1"/>
</dbReference>
<gene>
    <name evidence="3" type="ORF">H0267_11030</name>
</gene>
<dbReference type="AlphaFoldDB" id="A0A931HVU9"/>
<reference evidence="3 4" key="1">
    <citation type="journal article" date="2005" name="Int. J. Syst. Evol. Microbiol.">
        <title>Halobacillus yeomjeoni sp. nov., isolated from a marine solar saltern in Korea.</title>
        <authorList>
            <person name="Yoon J.H."/>
            <person name="Kang S.J."/>
            <person name="Lee C.H."/>
            <person name="Oh H.W."/>
            <person name="Oh T.K."/>
        </authorList>
    </citation>
    <scope>NUCLEOTIDE SEQUENCE [LARGE SCALE GENOMIC DNA]</scope>
    <source>
        <strain evidence="3 4">KCTC 3957</strain>
    </source>
</reference>
<dbReference type="PANTHER" id="PTHR12526">
    <property type="entry name" value="GLYCOSYLTRANSFERASE"/>
    <property type="match status" value="1"/>
</dbReference>
<keyword evidence="4" id="KW-1185">Reference proteome</keyword>
<feature type="domain" description="Glycosyl transferase family 1" evidence="1">
    <location>
        <begin position="181"/>
        <end position="302"/>
    </location>
</feature>
<sequence length="365" mass="41983">MLRVLHIVSSLNGGGVEAMLLNYYERMDHQEIQFDFITHGDEVGILEEKFTSLHSKIYHVTPRRNNFLKNLKETNAVIEKGNYDIVHCHQGPKGFFPILFAKMARVEKRIIHNHIAFTPETYMQKVFRKVNCWIVNKLSTHHFACGSDARDWAFGNNTNAKVINNAINTNKFSFNPNIRSSIRAEHGVENKDVIGTIARFTEQKNHRYLVDIFFEIKKYKPNTILWLIGDGPLLPDIKNYVRSLGIDDSVEFFGVRNDVEKLMQAMDLFLLPTKYEGLGIVYIEAQAAGLRTIAPDHVVPKETQVTDLISYVGLDFPIEIWVTKCIENLNGYERKDTSKEIAKHGYDINIESKKMENIYCRINSG</sequence>
<name>A0A931HVU9_9BACI</name>
<proteinExistence type="predicted"/>
<evidence type="ECO:0000259" key="1">
    <source>
        <dbReference type="Pfam" id="PF00534"/>
    </source>
</evidence>
<dbReference type="SUPFAM" id="SSF53756">
    <property type="entry name" value="UDP-Glycosyltransferase/glycogen phosphorylase"/>
    <property type="match status" value="1"/>
</dbReference>
<evidence type="ECO:0000313" key="3">
    <source>
        <dbReference type="EMBL" id="MBH0230750.1"/>
    </source>
</evidence>
<comment type="caution">
    <text evidence="3">The sequence shown here is derived from an EMBL/GenBank/DDBJ whole genome shotgun (WGS) entry which is preliminary data.</text>
</comment>
<protein>
    <submittedName>
        <fullName evidence="3">Glycosyltransferase family 1 protein</fullName>
    </submittedName>
</protein>
<dbReference type="RefSeq" id="WP_197317363.1">
    <property type="nucleotide sequence ID" value="NZ_JADZSC010000002.1"/>
</dbReference>
<evidence type="ECO:0000313" key="4">
    <source>
        <dbReference type="Proteomes" id="UP000614490"/>
    </source>
</evidence>
<evidence type="ECO:0000259" key="2">
    <source>
        <dbReference type="Pfam" id="PF13439"/>
    </source>
</evidence>
<dbReference type="CDD" id="cd03812">
    <property type="entry name" value="GT4_CapH-like"/>
    <property type="match status" value="1"/>
</dbReference>
<dbReference type="Gene3D" id="3.40.50.2000">
    <property type="entry name" value="Glycogen Phosphorylase B"/>
    <property type="match status" value="2"/>
</dbReference>
<dbReference type="Proteomes" id="UP000614490">
    <property type="component" value="Unassembled WGS sequence"/>
</dbReference>
<dbReference type="EMBL" id="JADZSC010000002">
    <property type="protein sequence ID" value="MBH0230750.1"/>
    <property type="molecule type" value="Genomic_DNA"/>
</dbReference>
<accession>A0A931HVU9</accession>
<feature type="domain" description="Glycosyltransferase subfamily 4-like N-terminal" evidence="2">
    <location>
        <begin position="14"/>
        <end position="170"/>
    </location>
</feature>
<dbReference type="GO" id="GO:0016757">
    <property type="term" value="F:glycosyltransferase activity"/>
    <property type="evidence" value="ECO:0007669"/>
    <property type="project" value="InterPro"/>
</dbReference>
<dbReference type="Pfam" id="PF00534">
    <property type="entry name" value="Glycos_transf_1"/>
    <property type="match status" value="1"/>
</dbReference>
<organism evidence="3 4">
    <name type="scientific">Halobacillus yeomjeoni</name>
    <dbReference type="NCBI Taxonomy" id="311194"/>
    <lineage>
        <taxon>Bacteria</taxon>
        <taxon>Bacillati</taxon>
        <taxon>Bacillota</taxon>
        <taxon>Bacilli</taxon>
        <taxon>Bacillales</taxon>
        <taxon>Bacillaceae</taxon>
        <taxon>Halobacillus</taxon>
    </lineage>
</organism>
<dbReference type="PANTHER" id="PTHR12526:SF630">
    <property type="entry name" value="GLYCOSYLTRANSFERASE"/>
    <property type="match status" value="1"/>
</dbReference>